<evidence type="ECO:0000256" key="1">
    <source>
        <dbReference type="SAM" id="SignalP"/>
    </source>
</evidence>
<dbReference type="AlphaFoldDB" id="A0A562L094"/>
<dbReference type="InterPro" id="IPR029058">
    <property type="entry name" value="AB_hydrolase_fold"/>
</dbReference>
<protein>
    <submittedName>
        <fullName evidence="3">Alpha/beta hydrolase family protein</fullName>
    </submittedName>
</protein>
<dbReference type="PANTHER" id="PTHR37946">
    <property type="entry name" value="SLL1969 PROTEIN"/>
    <property type="match status" value="1"/>
</dbReference>
<dbReference type="GO" id="GO:0016787">
    <property type="term" value="F:hydrolase activity"/>
    <property type="evidence" value="ECO:0007669"/>
    <property type="project" value="UniProtKB-KW"/>
</dbReference>
<sequence length="278" mass="29943">MTLVALRVALVILALWLCAFPMQARSQETAPLPGEPGAGNACVVLLHGLGRTYRSMDMIASALRDAGYEAISVDYPSRSKPIEALAVTAVPQGLQYCRNRHADRIHFVTHSMGGLVLRYYLASHPVPELGKVVMLSPPNQGSEVADALVGTVVYDRINGPAGGQLGTGPDGIAARLGRIDYTLGIITGNEQTAVDSWLARQIPGQNDGKVSVARAKVEGMTDFLVLPVTHTFIVMDDKVIAQTLHFLRHGRFRREGIPTEAADLADRDARHVAARSPH</sequence>
<dbReference type="InterPro" id="IPR000073">
    <property type="entry name" value="AB_hydrolase_1"/>
</dbReference>
<name>A0A562L094_9GAMM</name>
<evidence type="ECO:0000313" key="3">
    <source>
        <dbReference type="EMBL" id="TWI01047.1"/>
    </source>
</evidence>
<feature type="signal peptide" evidence="1">
    <location>
        <begin position="1"/>
        <end position="24"/>
    </location>
</feature>
<dbReference type="EMBL" id="VLKN01000006">
    <property type="protein sequence ID" value="TWI01047.1"/>
    <property type="molecule type" value="Genomic_DNA"/>
</dbReference>
<dbReference type="Proteomes" id="UP000315167">
    <property type="component" value="Unassembled WGS sequence"/>
</dbReference>
<dbReference type="Pfam" id="PF12697">
    <property type="entry name" value="Abhydrolase_6"/>
    <property type="match status" value="1"/>
</dbReference>
<reference evidence="3 4" key="1">
    <citation type="journal article" date="2015" name="Stand. Genomic Sci.">
        <title>Genomic Encyclopedia of Bacterial and Archaeal Type Strains, Phase III: the genomes of soil and plant-associated and newly described type strains.</title>
        <authorList>
            <person name="Whitman W.B."/>
            <person name="Woyke T."/>
            <person name="Klenk H.P."/>
            <person name="Zhou Y."/>
            <person name="Lilburn T.G."/>
            <person name="Beck B.J."/>
            <person name="De Vos P."/>
            <person name="Vandamme P."/>
            <person name="Eisen J.A."/>
            <person name="Garrity G."/>
            <person name="Hugenholtz P."/>
            <person name="Kyrpides N.C."/>
        </authorList>
    </citation>
    <scope>NUCLEOTIDE SEQUENCE [LARGE SCALE GENOMIC DNA]</scope>
    <source>
        <strain evidence="3 4">CGMCC 1.10821</strain>
    </source>
</reference>
<feature type="domain" description="AB hydrolase-1" evidence="2">
    <location>
        <begin position="43"/>
        <end position="161"/>
    </location>
</feature>
<gene>
    <name evidence="3" type="ORF">IP90_02669</name>
</gene>
<evidence type="ECO:0000259" key="2">
    <source>
        <dbReference type="Pfam" id="PF12697"/>
    </source>
</evidence>
<keyword evidence="4" id="KW-1185">Reference proteome</keyword>
<dbReference type="SUPFAM" id="SSF53474">
    <property type="entry name" value="alpha/beta-Hydrolases"/>
    <property type="match status" value="1"/>
</dbReference>
<accession>A0A562L094</accession>
<feature type="chain" id="PRO_5021900003" evidence="1">
    <location>
        <begin position="25"/>
        <end position="278"/>
    </location>
</feature>
<keyword evidence="1" id="KW-0732">Signal</keyword>
<proteinExistence type="predicted"/>
<dbReference type="Gene3D" id="3.40.50.1820">
    <property type="entry name" value="alpha/beta hydrolase"/>
    <property type="match status" value="1"/>
</dbReference>
<dbReference type="PANTHER" id="PTHR37946:SF1">
    <property type="entry name" value="SLL1969 PROTEIN"/>
    <property type="match status" value="1"/>
</dbReference>
<keyword evidence="3" id="KW-0378">Hydrolase</keyword>
<comment type="caution">
    <text evidence="3">The sequence shown here is derived from an EMBL/GenBank/DDBJ whole genome shotgun (WGS) entry which is preliminary data.</text>
</comment>
<evidence type="ECO:0000313" key="4">
    <source>
        <dbReference type="Proteomes" id="UP000315167"/>
    </source>
</evidence>
<organism evidence="3 4">
    <name type="scientific">Luteimonas cucumeris</name>
    <dbReference type="NCBI Taxonomy" id="985012"/>
    <lineage>
        <taxon>Bacteria</taxon>
        <taxon>Pseudomonadati</taxon>
        <taxon>Pseudomonadota</taxon>
        <taxon>Gammaproteobacteria</taxon>
        <taxon>Lysobacterales</taxon>
        <taxon>Lysobacteraceae</taxon>
        <taxon>Luteimonas</taxon>
    </lineage>
</organism>